<feature type="transmembrane region" description="Helical" evidence="1">
    <location>
        <begin position="546"/>
        <end position="568"/>
    </location>
</feature>
<gene>
    <name evidence="3" type="ORF">DDB_G0278325</name>
</gene>
<evidence type="ECO:0008006" key="5">
    <source>
        <dbReference type="Google" id="ProtNLM"/>
    </source>
</evidence>
<dbReference type="VEuPathDB" id="AmoebaDB:DDB_G0278325"/>
<comment type="caution">
    <text evidence="3">The sequence shown here is derived from an EMBL/GenBank/DDBJ whole genome shotgun (WGS) entry which is preliminary data.</text>
</comment>
<dbReference type="EMBL" id="AAFI02000023">
    <property type="protein sequence ID" value="EAL68335.1"/>
    <property type="molecule type" value="Genomic_DNA"/>
</dbReference>
<protein>
    <recommendedName>
        <fullName evidence="5">Transmembrane protein</fullName>
    </recommendedName>
</protein>
<organism evidence="3 4">
    <name type="scientific">Dictyostelium discoideum</name>
    <name type="common">Social amoeba</name>
    <dbReference type="NCBI Taxonomy" id="44689"/>
    <lineage>
        <taxon>Eukaryota</taxon>
        <taxon>Amoebozoa</taxon>
        <taxon>Evosea</taxon>
        <taxon>Eumycetozoa</taxon>
        <taxon>Dictyostelia</taxon>
        <taxon>Dictyosteliales</taxon>
        <taxon>Dictyosteliaceae</taxon>
        <taxon>Dictyostelium</taxon>
    </lineage>
</organism>
<dbReference type="PANTHER" id="PTHR31318:SF2">
    <property type="entry name" value="PECTIN LYASE-LIKE FAMILY PROTEIN-RELATED"/>
    <property type="match status" value="1"/>
</dbReference>
<evidence type="ECO:0000313" key="3">
    <source>
        <dbReference type="EMBL" id="EAL68335.1"/>
    </source>
</evidence>
<keyword evidence="4" id="KW-1185">Reference proteome</keyword>
<dbReference type="AlphaFoldDB" id="Q54YB0"/>
<keyword evidence="1" id="KW-1133">Transmembrane helix</keyword>
<dbReference type="PaxDb" id="44689-DDB0205377"/>
<dbReference type="InParanoid" id="Q54YB0"/>
<dbReference type="SMR" id="Q54YB0"/>
<evidence type="ECO:0000256" key="2">
    <source>
        <dbReference type="SAM" id="SignalP"/>
    </source>
</evidence>
<feature type="chain" id="PRO_5004249536" description="Transmembrane protein" evidence="2">
    <location>
        <begin position="25"/>
        <end position="617"/>
    </location>
</feature>
<dbReference type="Proteomes" id="UP000002195">
    <property type="component" value="Unassembled WGS sequence"/>
</dbReference>
<dbReference type="PANTHER" id="PTHR31318">
    <property type="entry name" value="EXPRESSED PROTEIN-RELATED"/>
    <property type="match status" value="1"/>
</dbReference>
<keyword evidence="2" id="KW-0732">Signal</keyword>
<proteinExistence type="predicted"/>
<evidence type="ECO:0000313" key="4">
    <source>
        <dbReference type="Proteomes" id="UP000002195"/>
    </source>
</evidence>
<accession>Q54YB0</accession>
<dbReference type="KEGG" id="ddi:DDB_G0278325"/>
<dbReference type="RefSeq" id="XP_642292.1">
    <property type="nucleotide sequence ID" value="XM_637200.1"/>
</dbReference>
<keyword evidence="1" id="KW-0812">Transmembrane</keyword>
<dbReference type="GeneID" id="8621499"/>
<feature type="signal peptide" evidence="2">
    <location>
        <begin position="1"/>
        <end position="24"/>
    </location>
</feature>
<evidence type="ECO:0000256" key="1">
    <source>
        <dbReference type="SAM" id="Phobius"/>
    </source>
</evidence>
<name>Q54YB0_DICDI</name>
<dbReference type="dictyBase" id="DDB_G0278325"/>
<keyword evidence="1" id="KW-0472">Membrane</keyword>
<reference evidence="3 4" key="1">
    <citation type="journal article" date="2005" name="Nature">
        <title>The genome of the social amoeba Dictyostelium discoideum.</title>
        <authorList>
            <consortium name="The Dictyostelium discoideum Sequencing Consortium"/>
            <person name="Eichinger L."/>
            <person name="Pachebat J.A."/>
            <person name="Glockner G."/>
            <person name="Rajandream M.A."/>
            <person name="Sucgang R."/>
            <person name="Berriman M."/>
            <person name="Song J."/>
            <person name="Olsen R."/>
            <person name="Szafranski K."/>
            <person name="Xu Q."/>
            <person name="Tunggal B."/>
            <person name="Kummerfeld S."/>
            <person name="Madera M."/>
            <person name="Konfortov B.A."/>
            <person name="Rivero F."/>
            <person name="Bankier A.T."/>
            <person name="Lehmann R."/>
            <person name="Hamlin N."/>
            <person name="Davies R."/>
            <person name="Gaudet P."/>
            <person name="Fey P."/>
            <person name="Pilcher K."/>
            <person name="Chen G."/>
            <person name="Saunders D."/>
            <person name="Sodergren E."/>
            <person name="Davis P."/>
            <person name="Kerhornou A."/>
            <person name="Nie X."/>
            <person name="Hall N."/>
            <person name="Anjard C."/>
            <person name="Hemphill L."/>
            <person name="Bason N."/>
            <person name="Farbrother P."/>
            <person name="Desany B."/>
            <person name="Just E."/>
            <person name="Morio T."/>
            <person name="Rost R."/>
            <person name="Churcher C."/>
            <person name="Cooper J."/>
            <person name="Haydock S."/>
            <person name="van Driessche N."/>
            <person name="Cronin A."/>
            <person name="Goodhead I."/>
            <person name="Muzny D."/>
            <person name="Mourier T."/>
            <person name="Pain A."/>
            <person name="Lu M."/>
            <person name="Harper D."/>
            <person name="Lindsay R."/>
            <person name="Hauser H."/>
            <person name="James K."/>
            <person name="Quiles M."/>
            <person name="Madan Babu M."/>
            <person name="Saito T."/>
            <person name="Buchrieser C."/>
            <person name="Wardroper A."/>
            <person name="Felder M."/>
            <person name="Thangavelu M."/>
            <person name="Johnson D."/>
            <person name="Knights A."/>
            <person name="Loulseged H."/>
            <person name="Mungall K."/>
            <person name="Oliver K."/>
            <person name="Price C."/>
            <person name="Quail M.A."/>
            <person name="Urushihara H."/>
            <person name="Hernandez J."/>
            <person name="Rabbinowitsch E."/>
            <person name="Steffen D."/>
            <person name="Sanders M."/>
            <person name="Ma J."/>
            <person name="Kohara Y."/>
            <person name="Sharp S."/>
            <person name="Simmonds M."/>
            <person name="Spiegler S."/>
            <person name="Tivey A."/>
            <person name="Sugano S."/>
            <person name="White B."/>
            <person name="Walker D."/>
            <person name="Woodward J."/>
            <person name="Winckler T."/>
            <person name="Tanaka Y."/>
            <person name="Shaulsky G."/>
            <person name="Schleicher M."/>
            <person name="Weinstock G."/>
            <person name="Rosenthal A."/>
            <person name="Cox E.C."/>
            <person name="Chisholm R.L."/>
            <person name="Gibbs R."/>
            <person name="Loomis W.F."/>
            <person name="Platzer M."/>
            <person name="Kay R.R."/>
            <person name="Williams J."/>
            <person name="Dear P.H."/>
            <person name="Noegel A.A."/>
            <person name="Barrell B."/>
            <person name="Kuspa A."/>
        </authorList>
    </citation>
    <scope>NUCLEOTIDE SEQUENCE [LARGE SCALE GENOMIC DNA]</scope>
    <source>
        <strain evidence="3 4">AX4</strain>
    </source>
</reference>
<dbReference type="eggNOG" id="ENOG502RI7P">
    <property type="taxonomic scope" value="Eukaryota"/>
</dbReference>
<dbReference type="OMA" id="CKFDNIN"/>
<sequence>MDKIIILIINLLIIVIIKINKCNSLDITFLIDFNSRFHYDKSECGGSIEVDTSRLDNFFQENYLIYPPCKSFDDVGDRIRQLSLKSYENVSLFINIKPYDWKNQEITSNGIKIIPSFCHFSISMTDDQNNKNNNNEDYLITIQGRSEFIGYNFTNDMICYDNKNNNKNPNRMILKNLKFKKWGYPIIVIYQDLKKLKKPTINIEFSNIKTDESNVFLVSVNGNKNQAINFIIENCTFSNILNENHTTLIWVQDNNNIWIDKCKFDNINISMALIVNLNGILSIKNTDFNMITIKNQDPILFNQNQYIELNNINVNGSSFRSFCVQGYRESQTINNINKTNIIRNINFIKNTNTILKPILDQDDILTGLIIINGDVASDSGSGSGAPPTNKSINNLKVEITNVSIENFNQINDNTKNLIVTFNIHTLTINNIKISKPNQFKSSIFTNDTIIIINNSNSILSSNIFCEGINNLINIEINENYSINSGENNNNNNNNYLNNNLKKYCKNCTLNYITILNKNNKSNNNNYKNNNNNNNKKNNSDDDFKKILIIPIVLGGMVFLSLFIGIIIFRKRVAKRFGKNDNYDGGNSNNYNDIDRLDFGNIDNFGKLENESYHHQLY</sequence>
<dbReference type="HOGENOM" id="CLU_481858_0_0_1"/>